<feature type="domain" description="Major facilitator superfamily (MFS) profile" evidence="9">
    <location>
        <begin position="205"/>
        <end position="391"/>
    </location>
</feature>
<dbReference type="InterPro" id="IPR036259">
    <property type="entry name" value="MFS_trans_sf"/>
</dbReference>
<comment type="caution">
    <text evidence="10">The sequence shown here is derived from an EMBL/GenBank/DDBJ whole genome shotgun (WGS) entry which is preliminary data.</text>
</comment>
<name>A0A9D2BML9_9FIRM</name>
<accession>A0A9D2BML9</accession>
<reference evidence="10" key="2">
    <citation type="submission" date="2021-04" db="EMBL/GenBank/DDBJ databases">
        <authorList>
            <person name="Gilroy R."/>
        </authorList>
    </citation>
    <scope>NUCLEOTIDE SEQUENCE</scope>
    <source>
        <strain evidence="10">ChiGjej1B1-14440</strain>
    </source>
</reference>
<evidence type="ECO:0000256" key="5">
    <source>
        <dbReference type="ARBA" id="ARBA00022692"/>
    </source>
</evidence>
<sequence length="391" mass="43474">MMQLKTRYNLLHLFYWFAYCCISGFIAIFLQYLGLSNTEIGIVTGISCISTIFISPFISSLVDRIKNLTIKKLTVYITVGVGIIYLILSFIEMPAFMAMILYILIYALMLSTVPLLTMIAMNYINDGLYVNFGLARGIGSASWAASAFVFGQVISFVDPWILSIGYFFFIALALILLYTMPEQKNVKTTKEKQGSVLQVIKNYKILFLLLLGFCFMFAGATTIGTYLINIVTNLGGNTSLYGVCMFFMAFSELPVITMAPRLMKRFNSVTLIVLASVFYLLRNFTICLAPNLIILIIGMMFQGLSYGLFTGVITYYVTYNLDAKDQLAGQTLIGIMTSGIGSTLGNVLGGILQDTFGLDYMFMFIYIVTITGALIIFTTKKINDKKNLAAS</sequence>
<evidence type="ECO:0000256" key="2">
    <source>
        <dbReference type="ARBA" id="ARBA00022448"/>
    </source>
</evidence>
<dbReference type="InterPro" id="IPR020846">
    <property type="entry name" value="MFS_dom"/>
</dbReference>
<organism evidence="10 11">
    <name type="scientific">Candidatus Erysipelatoclostridium merdavium</name>
    <dbReference type="NCBI Taxonomy" id="2838566"/>
    <lineage>
        <taxon>Bacteria</taxon>
        <taxon>Bacillati</taxon>
        <taxon>Bacillota</taxon>
        <taxon>Erysipelotrichia</taxon>
        <taxon>Erysipelotrichales</taxon>
        <taxon>Erysipelotrichales incertae sedis</taxon>
    </lineage>
</organism>
<evidence type="ECO:0000259" key="9">
    <source>
        <dbReference type="PROSITE" id="PS50850"/>
    </source>
</evidence>
<comment type="subcellular location">
    <subcellularLocation>
        <location evidence="1">Cell inner membrane</location>
        <topology evidence="1">Multi-pass membrane protein</topology>
    </subcellularLocation>
</comment>
<reference evidence="10" key="1">
    <citation type="journal article" date="2021" name="PeerJ">
        <title>Extensive microbial diversity within the chicken gut microbiome revealed by metagenomics and culture.</title>
        <authorList>
            <person name="Gilroy R."/>
            <person name="Ravi A."/>
            <person name="Getino M."/>
            <person name="Pursley I."/>
            <person name="Horton D.L."/>
            <person name="Alikhan N.F."/>
            <person name="Baker D."/>
            <person name="Gharbi K."/>
            <person name="Hall N."/>
            <person name="Watson M."/>
            <person name="Adriaenssens E.M."/>
            <person name="Foster-Nyarko E."/>
            <person name="Jarju S."/>
            <person name="Secka A."/>
            <person name="Antonio M."/>
            <person name="Oren A."/>
            <person name="Chaudhuri R.R."/>
            <person name="La Ragione R."/>
            <person name="Hildebrand F."/>
            <person name="Pallen M.J."/>
        </authorList>
    </citation>
    <scope>NUCLEOTIDE SEQUENCE</scope>
    <source>
        <strain evidence="10">ChiGjej1B1-14440</strain>
    </source>
</reference>
<feature type="transmembrane region" description="Helical" evidence="8">
    <location>
        <begin position="358"/>
        <end position="377"/>
    </location>
</feature>
<feature type="transmembrane region" description="Helical" evidence="8">
    <location>
        <begin position="133"/>
        <end position="154"/>
    </location>
</feature>
<feature type="transmembrane region" description="Helical" evidence="8">
    <location>
        <begin position="240"/>
        <end position="259"/>
    </location>
</feature>
<evidence type="ECO:0000313" key="10">
    <source>
        <dbReference type="EMBL" id="HIX81057.1"/>
    </source>
</evidence>
<dbReference type="PANTHER" id="PTHR23522">
    <property type="entry name" value="BLL5896 PROTEIN"/>
    <property type="match status" value="1"/>
</dbReference>
<keyword evidence="4" id="KW-0997">Cell inner membrane</keyword>
<evidence type="ECO:0000256" key="7">
    <source>
        <dbReference type="ARBA" id="ARBA00023136"/>
    </source>
</evidence>
<feature type="transmembrane region" description="Helical" evidence="8">
    <location>
        <begin position="160"/>
        <end position="180"/>
    </location>
</feature>
<dbReference type="GO" id="GO:0022857">
    <property type="term" value="F:transmembrane transporter activity"/>
    <property type="evidence" value="ECO:0007669"/>
    <property type="project" value="InterPro"/>
</dbReference>
<evidence type="ECO:0000256" key="8">
    <source>
        <dbReference type="SAM" id="Phobius"/>
    </source>
</evidence>
<dbReference type="AlphaFoldDB" id="A0A9D2BML9"/>
<feature type="transmembrane region" description="Helical" evidence="8">
    <location>
        <begin position="205"/>
        <end position="228"/>
    </location>
</feature>
<keyword evidence="2" id="KW-0813">Transport</keyword>
<protein>
    <submittedName>
        <fullName evidence="10">MFS transporter</fullName>
    </submittedName>
</protein>
<dbReference type="PROSITE" id="PS50850">
    <property type="entry name" value="MFS"/>
    <property type="match status" value="1"/>
</dbReference>
<evidence type="ECO:0000256" key="4">
    <source>
        <dbReference type="ARBA" id="ARBA00022519"/>
    </source>
</evidence>
<dbReference type="SUPFAM" id="SSF103473">
    <property type="entry name" value="MFS general substrate transporter"/>
    <property type="match status" value="1"/>
</dbReference>
<proteinExistence type="predicted"/>
<dbReference type="InterPro" id="IPR024989">
    <property type="entry name" value="MFS_assoc_dom"/>
</dbReference>
<keyword evidence="7 8" id="KW-0472">Membrane</keyword>
<feature type="transmembrane region" description="Helical" evidence="8">
    <location>
        <begin position="12"/>
        <end position="34"/>
    </location>
</feature>
<dbReference type="Pfam" id="PF12832">
    <property type="entry name" value="MFS_1_like"/>
    <property type="match status" value="1"/>
</dbReference>
<evidence type="ECO:0000256" key="6">
    <source>
        <dbReference type="ARBA" id="ARBA00022989"/>
    </source>
</evidence>
<evidence type="ECO:0000313" key="11">
    <source>
        <dbReference type="Proteomes" id="UP000886724"/>
    </source>
</evidence>
<dbReference type="Proteomes" id="UP000886724">
    <property type="component" value="Unassembled WGS sequence"/>
</dbReference>
<feature type="transmembrane region" description="Helical" evidence="8">
    <location>
        <begin position="266"/>
        <end position="286"/>
    </location>
</feature>
<feature type="transmembrane region" description="Helical" evidence="8">
    <location>
        <begin position="331"/>
        <end position="352"/>
    </location>
</feature>
<dbReference type="GO" id="GO:0005886">
    <property type="term" value="C:plasma membrane"/>
    <property type="evidence" value="ECO:0007669"/>
    <property type="project" value="UniProtKB-SubCell"/>
</dbReference>
<keyword evidence="5 8" id="KW-0812">Transmembrane</keyword>
<evidence type="ECO:0000256" key="3">
    <source>
        <dbReference type="ARBA" id="ARBA00022475"/>
    </source>
</evidence>
<feature type="transmembrane region" description="Helical" evidence="8">
    <location>
        <begin position="73"/>
        <end position="91"/>
    </location>
</feature>
<keyword evidence="3" id="KW-1003">Cell membrane</keyword>
<dbReference type="PANTHER" id="PTHR23522:SF10">
    <property type="entry name" value="3-PHENYLPROPIONIC ACID TRANSPORTER-RELATED"/>
    <property type="match status" value="1"/>
</dbReference>
<feature type="transmembrane region" description="Helical" evidence="8">
    <location>
        <begin position="292"/>
        <end position="319"/>
    </location>
</feature>
<gene>
    <name evidence="10" type="ORF">H9980_03670</name>
</gene>
<evidence type="ECO:0000256" key="1">
    <source>
        <dbReference type="ARBA" id="ARBA00004429"/>
    </source>
</evidence>
<feature type="transmembrane region" description="Helical" evidence="8">
    <location>
        <begin position="97"/>
        <end position="121"/>
    </location>
</feature>
<keyword evidence="6 8" id="KW-1133">Transmembrane helix</keyword>
<dbReference type="Gene3D" id="1.20.1250.20">
    <property type="entry name" value="MFS general substrate transporter like domains"/>
    <property type="match status" value="2"/>
</dbReference>
<feature type="transmembrane region" description="Helical" evidence="8">
    <location>
        <begin position="40"/>
        <end position="61"/>
    </location>
</feature>
<dbReference type="EMBL" id="DXET01000087">
    <property type="protein sequence ID" value="HIX81057.1"/>
    <property type="molecule type" value="Genomic_DNA"/>
</dbReference>